<evidence type="ECO:0000256" key="4">
    <source>
        <dbReference type="ARBA" id="ARBA00011990"/>
    </source>
</evidence>
<dbReference type="InterPro" id="IPR005888">
    <property type="entry name" value="dTDP_Gluc_deHydtase"/>
</dbReference>
<dbReference type="AlphaFoldDB" id="A0A1H4H4X8"/>
<evidence type="ECO:0000256" key="8">
    <source>
        <dbReference type="RuleBase" id="RU004473"/>
    </source>
</evidence>
<sequence length="344" mass="39035">MTRDKKTLLITGGAGFIGSNFITYFLKAHDNYEIVNLDKLTYAGSLANLREAEGYHNYHFIEGDIADESVVEMVFADFDIDGIIHFAAESHVDKSIADTKPFITTNVVGTVNLLQTAKRDWEQKGVLAERRFHHISTDEVYGSLDEDGAFTEETPYDPRNPYSASKASANMLVKSYHNTYGMNVVISSSSNNYGPRQHDEKLIPTIIRNALAGESIPIYGDGQNIRDWLYVTDHCHALDAVFHHGNTGESYNIGGRNERTNLDMTNRICGLLDVYQPDRKKQLKLTNFKDLITFVDDRPGHDRRYAVDDSKIRQTLGWMPEVELDQGLAETVSWYINKWEQQVQ</sequence>
<gene>
    <name evidence="11" type="ORF">SAMN05421743_12217</name>
</gene>
<comment type="cofactor">
    <cofactor evidence="2 8">
        <name>NAD(+)</name>
        <dbReference type="ChEBI" id="CHEBI:57540"/>
    </cofactor>
</comment>
<keyword evidence="6" id="KW-0520">NAD</keyword>
<evidence type="ECO:0000256" key="5">
    <source>
        <dbReference type="ARBA" id="ARBA00016977"/>
    </source>
</evidence>
<dbReference type="EC" id="4.2.1.46" evidence="4 8"/>
<dbReference type="Gene3D" id="3.90.25.10">
    <property type="entry name" value="UDP-galactose 4-epimerase, domain 1"/>
    <property type="match status" value="1"/>
</dbReference>
<accession>A0A1H4H4X8</accession>
<name>A0A1H4H4X8_9BACI</name>
<evidence type="ECO:0000259" key="10">
    <source>
        <dbReference type="Pfam" id="PF16363"/>
    </source>
</evidence>
<dbReference type="OrthoDB" id="9811743at2"/>
<evidence type="ECO:0000256" key="1">
    <source>
        <dbReference type="ARBA" id="ARBA00001539"/>
    </source>
</evidence>
<organism evidence="11 12">
    <name type="scientific">Thalassobacillus cyri</name>
    <dbReference type="NCBI Taxonomy" id="571932"/>
    <lineage>
        <taxon>Bacteria</taxon>
        <taxon>Bacillati</taxon>
        <taxon>Bacillota</taxon>
        <taxon>Bacilli</taxon>
        <taxon>Bacillales</taxon>
        <taxon>Bacillaceae</taxon>
        <taxon>Thalassobacillus</taxon>
    </lineage>
</organism>
<dbReference type="InterPro" id="IPR016040">
    <property type="entry name" value="NAD(P)-bd_dom"/>
</dbReference>
<evidence type="ECO:0000256" key="6">
    <source>
        <dbReference type="ARBA" id="ARBA00023027"/>
    </source>
</evidence>
<keyword evidence="9" id="KW-0472">Membrane</keyword>
<keyword evidence="12" id="KW-1185">Reference proteome</keyword>
<evidence type="ECO:0000256" key="7">
    <source>
        <dbReference type="ARBA" id="ARBA00023239"/>
    </source>
</evidence>
<evidence type="ECO:0000256" key="2">
    <source>
        <dbReference type="ARBA" id="ARBA00001911"/>
    </source>
</evidence>
<keyword evidence="9" id="KW-1133">Transmembrane helix</keyword>
<feature type="domain" description="NAD(P)-binding" evidence="10">
    <location>
        <begin position="9"/>
        <end position="331"/>
    </location>
</feature>
<dbReference type="NCBIfam" id="TIGR01181">
    <property type="entry name" value="dTDP_gluc_dehyt"/>
    <property type="match status" value="1"/>
</dbReference>
<dbReference type="CDD" id="cd05246">
    <property type="entry name" value="dTDP_GD_SDR_e"/>
    <property type="match status" value="1"/>
</dbReference>
<keyword evidence="9" id="KW-0812">Transmembrane</keyword>
<comment type="catalytic activity">
    <reaction evidence="1 8">
        <text>dTDP-alpha-D-glucose = dTDP-4-dehydro-6-deoxy-alpha-D-glucose + H2O</text>
        <dbReference type="Rhea" id="RHEA:17221"/>
        <dbReference type="ChEBI" id="CHEBI:15377"/>
        <dbReference type="ChEBI" id="CHEBI:57477"/>
        <dbReference type="ChEBI" id="CHEBI:57649"/>
        <dbReference type="EC" id="4.2.1.46"/>
    </reaction>
</comment>
<keyword evidence="7 8" id="KW-0456">Lyase</keyword>
<dbReference type="GO" id="GO:0008460">
    <property type="term" value="F:dTDP-glucose 4,6-dehydratase activity"/>
    <property type="evidence" value="ECO:0007669"/>
    <property type="project" value="UniProtKB-EC"/>
</dbReference>
<dbReference type="STRING" id="571932.SAMN05421743_12217"/>
<protein>
    <recommendedName>
        <fullName evidence="5 8">dTDP-glucose 4,6-dehydratase</fullName>
        <ecNumber evidence="4 8">4.2.1.46</ecNumber>
    </recommendedName>
</protein>
<evidence type="ECO:0000256" key="9">
    <source>
        <dbReference type="SAM" id="Phobius"/>
    </source>
</evidence>
<dbReference type="InterPro" id="IPR036291">
    <property type="entry name" value="NAD(P)-bd_dom_sf"/>
</dbReference>
<dbReference type="SUPFAM" id="SSF51735">
    <property type="entry name" value="NAD(P)-binding Rossmann-fold domains"/>
    <property type="match status" value="1"/>
</dbReference>
<evidence type="ECO:0000313" key="12">
    <source>
        <dbReference type="Proteomes" id="UP000198584"/>
    </source>
</evidence>
<dbReference type="RefSeq" id="WP_093046535.1">
    <property type="nucleotide sequence ID" value="NZ_FNQR01000022.1"/>
</dbReference>
<dbReference type="FunFam" id="3.40.50.720:FF:000304">
    <property type="entry name" value="UDP-glucose 4,6-dehydratase"/>
    <property type="match status" value="1"/>
</dbReference>
<dbReference type="GO" id="GO:0009225">
    <property type="term" value="P:nucleotide-sugar metabolic process"/>
    <property type="evidence" value="ECO:0007669"/>
    <property type="project" value="InterPro"/>
</dbReference>
<evidence type="ECO:0000313" key="11">
    <source>
        <dbReference type="EMBL" id="SEB16420.1"/>
    </source>
</evidence>
<evidence type="ECO:0000256" key="3">
    <source>
        <dbReference type="ARBA" id="ARBA00008178"/>
    </source>
</evidence>
<dbReference type="Proteomes" id="UP000198584">
    <property type="component" value="Unassembled WGS sequence"/>
</dbReference>
<reference evidence="11 12" key="1">
    <citation type="submission" date="2016-10" db="EMBL/GenBank/DDBJ databases">
        <authorList>
            <person name="de Groot N.N."/>
        </authorList>
    </citation>
    <scope>NUCLEOTIDE SEQUENCE [LARGE SCALE GENOMIC DNA]</scope>
    <source>
        <strain evidence="11 12">CCM7597</strain>
    </source>
</reference>
<dbReference type="Pfam" id="PF16363">
    <property type="entry name" value="GDP_Man_Dehyd"/>
    <property type="match status" value="1"/>
</dbReference>
<dbReference type="PANTHER" id="PTHR43000">
    <property type="entry name" value="DTDP-D-GLUCOSE 4,6-DEHYDRATASE-RELATED"/>
    <property type="match status" value="1"/>
</dbReference>
<feature type="transmembrane region" description="Helical" evidence="9">
    <location>
        <begin position="7"/>
        <end position="26"/>
    </location>
</feature>
<dbReference type="Gene3D" id="3.40.50.720">
    <property type="entry name" value="NAD(P)-binding Rossmann-like Domain"/>
    <property type="match status" value="1"/>
</dbReference>
<dbReference type="EMBL" id="FNQR01000022">
    <property type="protein sequence ID" value="SEB16420.1"/>
    <property type="molecule type" value="Genomic_DNA"/>
</dbReference>
<comment type="similarity">
    <text evidence="3 8">Belongs to the NAD(P)-dependent epimerase/dehydratase family. dTDP-glucose dehydratase subfamily.</text>
</comment>
<proteinExistence type="inferred from homology"/>